<dbReference type="InterPro" id="IPR004839">
    <property type="entry name" value="Aminotransferase_I/II_large"/>
</dbReference>
<dbReference type="RefSeq" id="WP_149390891.1">
    <property type="nucleotide sequence ID" value="NZ_SMRS01000005.1"/>
</dbReference>
<dbReference type="PANTHER" id="PTHR42832">
    <property type="entry name" value="AMINO ACID AMINOTRANSFERASE"/>
    <property type="match status" value="1"/>
</dbReference>
<dbReference type="EMBL" id="SMRS01000005">
    <property type="protein sequence ID" value="KAA0874711.1"/>
    <property type="molecule type" value="Genomic_DNA"/>
</dbReference>
<name>A0A5A9W558_9GAMM</name>
<dbReference type="InterPro" id="IPR015422">
    <property type="entry name" value="PyrdxlP-dep_Trfase_small"/>
</dbReference>
<dbReference type="NCBIfam" id="TIGR03538">
    <property type="entry name" value="DapC_gpp"/>
    <property type="match status" value="1"/>
</dbReference>
<dbReference type="GO" id="GO:0030170">
    <property type="term" value="F:pyridoxal phosphate binding"/>
    <property type="evidence" value="ECO:0007669"/>
    <property type="project" value="InterPro"/>
</dbReference>
<dbReference type="PANTHER" id="PTHR42832:SF3">
    <property type="entry name" value="L-GLUTAMINE--4-(METHYLSULFANYL)-2-OXOBUTANOATE AMINOTRANSFERASE"/>
    <property type="match status" value="1"/>
</dbReference>
<dbReference type="Pfam" id="PF00155">
    <property type="entry name" value="Aminotran_1_2"/>
    <property type="match status" value="1"/>
</dbReference>
<evidence type="ECO:0000256" key="2">
    <source>
        <dbReference type="ARBA" id="ARBA00022576"/>
    </source>
</evidence>
<keyword evidence="2 5" id="KW-0032">Aminotransferase</keyword>
<evidence type="ECO:0000313" key="5">
    <source>
        <dbReference type="EMBL" id="KAA0874711.1"/>
    </source>
</evidence>
<dbReference type="AlphaFoldDB" id="A0A5A9W558"/>
<protein>
    <submittedName>
        <fullName evidence="5">Succinyldiaminopimelate transaminase</fullName>
        <ecNumber evidence="5">2.6.1.17</ecNumber>
    </submittedName>
</protein>
<sequence>MNPDLSRLQPYPFEKLAQLKQGVIANPALAHISLGIGEPKHDSPAFVADTLTQNLKSLSNYPTTAGIVELRQAIARWAETRFHLKPESLDANQHVLPVNGTREAIFAFTQAAVDRTQKAPLVVSPNPFYQIYEGAAYLAGAEPYYLNCLAEQNFIPDYQSVAPDVWQRCQLLFICSPGNPTGAVHSLEQLKALIALADEYDFILASDECYSEIYLDEDNPPPGLLQACAELGRHDYKRCIVFHSLSKRSNLPGMRSGFIAGDAALIQPFLQYRTYHGSSMPVQHQLASIAAWQDERHVLSNRDQYRAKFAAVGDILAPVMNFAAPQASFYLWAQTPIADDAFAKGIFAAENLTLLPGRYLSREVDGILPGAGYVRMALVAELDECVEAAQRIRRYIETL</sequence>
<dbReference type="EC" id="2.6.1.17" evidence="5"/>
<evidence type="ECO:0000256" key="3">
    <source>
        <dbReference type="ARBA" id="ARBA00022679"/>
    </source>
</evidence>
<dbReference type="Gene3D" id="3.90.1150.10">
    <property type="entry name" value="Aspartate Aminotransferase, domain 1"/>
    <property type="match status" value="1"/>
</dbReference>
<dbReference type="SUPFAM" id="SSF53383">
    <property type="entry name" value="PLP-dependent transferases"/>
    <property type="match status" value="1"/>
</dbReference>
<keyword evidence="6" id="KW-1185">Reference proteome</keyword>
<proteinExistence type="predicted"/>
<comment type="cofactor">
    <cofactor evidence="1">
        <name>pyridoxal 5'-phosphate</name>
        <dbReference type="ChEBI" id="CHEBI:597326"/>
    </cofactor>
</comment>
<evidence type="ECO:0000259" key="4">
    <source>
        <dbReference type="Pfam" id="PF00155"/>
    </source>
</evidence>
<organism evidence="5 6">
    <name type="scientific">Nitrincola tapanii</name>
    <dbReference type="NCBI Taxonomy" id="1708751"/>
    <lineage>
        <taxon>Bacteria</taxon>
        <taxon>Pseudomonadati</taxon>
        <taxon>Pseudomonadota</taxon>
        <taxon>Gammaproteobacteria</taxon>
        <taxon>Oceanospirillales</taxon>
        <taxon>Oceanospirillaceae</taxon>
        <taxon>Nitrincola</taxon>
    </lineage>
</organism>
<dbReference type="OrthoDB" id="9813612at2"/>
<keyword evidence="3 5" id="KW-0808">Transferase</keyword>
<dbReference type="GO" id="GO:0009016">
    <property type="term" value="F:succinyldiaminopimelate transaminase activity"/>
    <property type="evidence" value="ECO:0007669"/>
    <property type="project" value="UniProtKB-EC"/>
</dbReference>
<evidence type="ECO:0000313" key="6">
    <source>
        <dbReference type="Proteomes" id="UP000325302"/>
    </source>
</evidence>
<dbReference type="InterPro" id="IPR015421">
    <property type="entry name" value="PyrdxlP-dep_Trfase_major"/>
</dbReference>
<feature type="domain" description="Aminotransferase class I/classII large" evidence="4">
    <location>
        <begin position="32"/>
        <end position="378"/>
    </location>
</feature>
<comment type="caution">
    <text evidence="5">The sequence shown here is derived from an EMBL/GenBank/DDBJ whole genome shotgun (WGS) entry which is preliminary data.</text>
</comment>
<dbReference type="GO" id="GO:0009089">
    <property type="term" value="P:lysine biosynthetic process via diaminopimelate"/>
    <property type="evidence" value="ECO:0007669"/>
    <property type="project" value="InterPro"/>
</dbReference>
<dbReference type="InterPro" id="IPR019878">
    <property type="entry name" value="DapC_beta/gammaproteobac"/>
</dbReference>
<dbReference type="InterPro" id="IPR015424">
    <property type="entry name" value="PyrdxlP-dep_Trfase"/>
</dbReference>
<dbReference type="Proteomes" id="UP000325302">
    <property type="component" value="Unassembled WGS sequence"/>
</dbReference>
<evidence type="ECO:0000256" key="1">
    <source>
        <dbReference type="ARBA" id="ARBA00001933"/>
    </source>
</evidence>
<dbReference type="InterPro" id="IPR050881">
    <property type="entry name" value="LL-DAP_aminotransferase"/>
</dbReference>
<reference evidence="5 6" key="1">
    <citation type="submission" date="2019-03" db="EMBL/GenBank/DDBJ databases">
        <title>Nitrincola sp. nov. isolated from an Indian soda lake.</title>
        <authorList>
            <person name="Joshi A."/>
            <person name="Thite S.V."/>
            <person name="Joseph N."/>
            <person name="Dhotre D."/>
            <person name="Moorthy M."/>
            <person name="Shouche Y.S."/>
        </authorList>
    </citation>
    <scope>NUCLEOTIDE SEQUENCE [LARGE SCALE GENOMIC DNA]</scope>
    <source>
        <strain evidence="5 6">MEB193</strain>
    </source>
</reference>
<gene>
    <name evidence="5" type="primary">dapC</name>
    <name evidence="5" type="ORF">E1H14_07800</name>
</gene>
<accession>A0A5A9W558</accession>
<dbReference type="Gene3D" id="3.40.640.10">
    <property type="entry name" value="Type I PLP-dependent aspartate aminotransferase-like (Major domain)"/>
    <property type="match status" value="1"/>
</dbReference>
<dbReference type="CDD" id="cd00609">
    <property type="entry name" value="AAT_like"/>
    <property type="match status" value="1"/>
</dbReference>